<reference evidence="4" key="1">
    <citation type="submission" date="2020-06" db="EMBL/GenBank/DDBJ databases">
        <title>Draft genome of Bugula neritina, a colonial animal packing powerful symbionts and potential medicines.</title>
        <authorList>
            <person name="Rayko M."/>
        </authorList>
    </citation>
    <scope>NUCLEOTIDE SEQUENCE [LARGE SCALE GENOMIC DNA]</scope>
    <source>
        <strain evidence="4">Kwan_BN1</strain>
    </source>
</reference>
<dbReference type="SUPFAM" id="SSF53098">
    <property type="entry name" value="Ribonuclease H-like"/>
    <property type="match status" value="1"/>
</dbReference>
<proteinExistence type="predicted"/>
<dbReference type="CDD" id="cd01647">
    <property type="entry name" value="RT_LTR"/>
    <property type="match status" value="1"/>
</dbReference>
<dbReference type="InterPro" id="IPR043128">
    <property type="entry name" value="Rev_trsase/Diguanyl_cyclase"/>
</dbReference>
<comment type="caution">
    <text evidence="4">The sequence shown here is derived from an EMBL/GenBank/DDBJ whole genome shotgun (WGS) entry which is preliminary data.</text>
</comment>
<dbReference type="Pfam" id="PF17921">
    <property type="entry name" value="Integrase_H2C2"/>
    <property type="match status" value="1"/>
</dbReference>
<dbReference type="Proteomes" id="UP000593567">
    <property type="component" value="Unassembled WGS sequence"/>
</dbReference>
<dbReference type="PANTHER" id="PTHR37984:SF7">
    <property type="entry name" value="INTEGRASE CATALYTIC DOMAIN-CONTAINING PROTEIN"/>
    <property type="match status" value="1"/>
</dbReference>
<evidence type="ECO:0008006" key="6">
    <source>
        <dbReference type="Google" id="ProtNLM"/>
    </source>
</evidence>
<dbReference type="InterPro" id="IPR041588">
    <property type="entry name" value="Integrase_H2C2"/>
</dbReference>
<protein>
    <recommendedName>
        <fullName evidence="6">Integrase catalytic domain-containing protein</fullName>
    </recommendedName>
</protein>
<dbReference type="PROSITE" id="PS50994">
    <property type="entry name" value="INTEGRASE"/>
    <property type="match status" value="1"/>
</dbReference>
<feature type="compositionally biased region" description="Basic and acidic residues" evidence="1">
    <location>
        <begin position="1451"/>
        <end position="1467"/>
    </location>
</feature>
<keyword evidence="5" id="KW-1185">Reference proteome</keyword>
<dbReference type="Gene3D" id="3.30.70.270">
    <property type="match status" value="1"/>
</dbReference>
<feature type="region of interest" description="Disordered" evidence="1">
    <location>
        <begin position="452"/>
        <end position="480"/>
    </location>
</feature>
<feature type="compositionally biased region" description="Polar residues" evidence="1">
    <location>
        <begin position="354"/>
        <end position="371"/>
    </location>
</feature>
<feature type="compositionally biased region" description="Low complexity" evidence="1">
    <location>
        <begin position="42"/>
        <end position="60"/>
    </location>
</feature>
<dbReference type="InterPro" id="IPR036397">
    <property type="entry name" value="RNaseH_sf"/>
</dbReference>
<evidence type="ECO:0000313" key="5">
    <source>
        <dbReference type="Proteomes" id="UP000593567"/>
    </source>
</evidence>
<dbReference type="Gene3D" id="3.10.10.10">
    <property type="entry name" value="HIV Type 1 Reverse Transcriptase, subunit A, domain 1"/>
    <property type="match status" value="1"/>
</dbReference>
<dbReference type="Pfam" id="PF00078">
    <property type="entry name" value="RVT_1"/>
    <property type="match status" value="1"/>
</dbReference>
<gene>
    <name evidence="4" type="ORF">EB796_010632</name>
</gene>
<dbReference type="InterPro" id="IPR050951">
    <property type="entry name" value="Retrovirus_Pol_polyprotein"/>
</dbReference>
<feature type="region of interest" description="Disordered" evidence="1">
    <location>
        <begin position="1423"/>
        <end position="1467"/>
    </location>
</feature>
<dbReference type="SUPFAM" id="SSF56672">
    <property type="entry name" value="DNA/RNA polymerases"/>
    <property type="match status" value="1"/>
</dbReference>
<feature type="compositionally biased region" description="Basic and acidic residues" evidence="1">
    <location>
        <begin position="1338"/>
        <end position="1348"/>
    </location>
</feature>
<dbReference type="InterPro" id="IPR012337">
    <property type="entry name" value="RNaseH-like_sf"/>
</dbReference>
<dbReference type="Pfam" id="PF00665">
    <property type="entry name" value="rve"/>
    <property type="match status" value="1"/>
</dbReference>
<feature type="region of interest" description="Disordered" evidence="1">
    <location>
        <begin position="752"/>
        <end position="781"/>
    </location>
</feature>
<dbReference type="Gene3D" id="1.10.340.70">
    <property type="match status" value="1"/>
</dbReference>
<feature type="compositionally biased region" description="Polar residues" evidence="1">
    <location>
        <begin position="77"/>
        <end position="87"/>
    </location>
</feature>
<organism evidence="4 5">
    <name type="scientific">Bugula neritina</name>
    <name type="common">Brown bryozoan</name>
    <name type="synonym">Sertularia neritina</name>
    <dbReference type="NCBI Taxonomy" id="10212"/>
    <lineage>
        <taxon>Eukaryota</taxon>
        <taxon>Metazoa</taxon>
        <taxon>Spiralia</taxon>
        <taxon>Lophotrochozoa</taxon>
        <taxon>Bryozoa</taxon>
        <taxon>Gymnolaemata</taxon>
        <taxon>Cheilostomatida</taxon>
        <taxon>Flustrina</taxon>
        <taxon>Buguloidea</taxon>
        <taxon>Bugulidae</taxon>
        <taxon>Bugula</taxon>
    </lineage>
</organism>
<dbReference type="FunFam" id="3.30.420.10:FF:000063">
    <property type="entry name" value="Retrovirus-related Pol polyprotein from transposon 297-like Protein"/>
    <property type="match status" value="1"/>
</dbReference>
<dbReference type="Gene3D" id="3.30.420.10">
    <property type="entry name" value="Ribonuclease H-like superfamily/Ribonuclease H"/>
    <property type="match status" value="1"/>
</dbReference>
<dbReference type="InterPro" id="IPR001584">
    <property type="entry name" value="Integrase_cat-core"/>
</dbReference>
<dbReference type="FunFam" id="1.10.340.70:FF:000004">
    <property type="entry name" value="Retrovirus-related Pol polyprotein from transposon 297-like Protein"/>
    <property type="match status" value="1"/>
</dbReference>
<evidence type="ECO:0000313" key="4">
    <source>
        <dbReference type="EMBL" id="KAF6031063.1"/>
    </source>
</evidence>
<feature type="compositionally biased region" description="Basic and acidic residues" evidence="1">
    <location>
        <begin position="375"/>
        <end position="390"/>
    </location>
</feature>
<dbReference type="PROSITE" id="PS50878">
    <property type="entry name" value="RT_POL"/>
    <property type="match status" value="1"/>
</dbReference>
<dbReference type="InterPro" id="IPR043502">
    <property type="entry name" value="DNA/RNA_pol_sf"/>
</dbReference>
<dbReference type="InterPro" id="IPR000477">
    <property type="entry name" value="RT_dom"/>
</dbReference>
<evidence type="ECO:0000259" key="2">
    <source>
        <dbReference type="PROSITE" id="PS50878"/>
    </source>
</evidence>
<feature type="region of interest" description="Disordered" evidence="1">
    <location>
        <begin position="632"/>
        <end position="655"/>
    </location>
</feature>
<feature type="domain" description="Integrase catalytic" evidence="3">
    <location>
        <begin position="1126"/>
        <end position="1244"/>
    </location>
</feature>
<name>A0A7J7JYQ2_BUGNE</name>
<dbReference type="GO" id="GO:0003676">
    <property type="term" value="F:nucleic acid binding"/>
    <property type="evidence" value="ECO:0007669"/>
    <property type="project" value="InterPro"/>
</dbReference>
<feature type="compositionally biased region" description="Polar residues" evidence="1">
    <location>
        <begin position="453"/>
        <end position="470"/>
    </location>
</feature>
<dbReference type="OrthoDB" id="10053647at2759"/>
<dbReference type="PANTHER" id="PTHR37984">
    <property type="entry name" value="PROTEIN CBG26694"/>
    <property type="match status" value="1"/>
</dbReference>
<feature type="compositionally biased region" description="Basic and acidic residues" evidence="1">
    <location>
        <begin position="332"/>
        <end position="352"/>
    </location>
</feature>
<dbReference type="EMBL" id="VXIV02001641">
    <property type="protein sequence ID" value="KAF6031063.1"/>
    <property type="molecule type" value="Genomic_DNA"/>
</dbReference>
<accession>A0A7J7JYQ2</accession>
<feature type="compositionally biased region" description="Polar residues" evidence="1">
    <location>
        <begin position="404"/>
        <end position="433"/>
    </location>
</feature>
<feature type="compositionally biased region" description="Polar residues" evidence="1">
    <location>
        <begin position="752"/>
        <end position="765"/>
    </location>
</feature>
<sequence length="1467" mass="162490">MSEDIRNCGNNVNDQHGRHKEAHYPQNGVSHNVPGGESGFCDDSNISQSDSVVSSASNHFSTRRTGDEEDSGCPLQTHLTNSLQSRSTNEDAAAEKSAAAVRASDESEDAFSIDGDSVDNDVGEVNTQTASQEAEGAVNLSNADSQEEKNMESACMGNAQESCRKQSFGLFEYFLTSNLSSCEIEDLVIVEEKLISSLLNTDVHNCSSTSNENKMKFIDPGTKSVKPHFGQMIFSDKQHSNTQHLKKAFYEGLLKQLIQRLSLLDEKREYNSKRKKIWFKQIKLGHDEMHTKELIKTYLKALKGEIGKLSLENTNTDDTILKSNDVHSAGQKTKEATTENDDDSHKKVECKEAGSSTAGSPKASHATSTAGNAFEKGKEGLSDVRRDKTSSAHPTAVVYEKQRTGLSDTKQETIPSADRLSTTQDGETSPSERMTTDGVIISADLVRRDKTVFSPTNSGSSAQETSSVGKTSCEDDKQDAGVAELKETGSISAASYPSTLRRKTSPVEFLANADTKELSSGTVKTGKTLLSTQEVLPREKEKMTFGKDQLSRVFNKDETMAFDKGIKGFGTKPFDADAQMETLSPGNSANFLKNSVQVADDALSLPDEDEGGEGEEGVPDDEYEFLPHSVQVADDDDEDEGRGGGEGVPDDEYEFQPHSVQVADDDDEDEAKCSWTDTAVKQDMIKTRLLAGMLDKTLSRELQLKPEISLEDIKLAMRSKEVILQNQKCEIDGAAAAVAELSVCQLSVGNKSSRARNSMGQGSQQVEEDRNFRTSNRSYRSQSSNKAAQFSFITDCKFCGLDHNKGQCPAYNKRCNKCSKFNYFARVCVREKLKRELDSLEKTGIICKDNEPAEWLSPIVVVNKPNGAIRICLNPQHLNSQLVRSHCMLPTTEEIFSRIAGSCCFSTLDAKQGFHQVPLDDKSSKLVGFLTPYGKYRYLRLPMGVSVAPELFHQLMVDALTDIPGVEVFIDDVLIHGKSLSQHNDRLEQVLAKLKQVVIRSDEVMVKYQKATEEDEELSMVMKYVRTGWPTNRKCCAGRALAYWNIKDSLMVYEGLVFYGSRLVIPNMLRQEVLRDLHLAHQGVSKTLQRVQNSVFWPGIRKRIEEKCLSCEPCREFEKTERREPLISFPIPQYPFQVVGADLFTVGGIDYLLVVDYLSKFPVVKCLKQSIVAAQVISSLGEVFSNFGCPEVLISDNGPQFRCNEFTKFCQEWVIQHHTSLPLHQAGNGQVERWVGTVKAIIQKCSAEGKDWQKALLSLRNTPVDQNLPYPSELLQGRLLRDSVPVISAKYQVSGYEIEDAIMRTPEVQATSTAGTELESVIKSGETQTANAGVTEASPDRVENERTTRSGRRPHSVQVADAAPPLPVEDEDDLHMDDEIADAQIEQAMDDRQPAINFQITPLSRDVRFSELAELDIHGRITRRRTTSNEGITSEEGEEENGNTSSGSFTADRETDANEREDYSTPD</sequence>
<feature type="region of interest" description="Disordered" evidence="1">
    <location>
        <begin position="1325"/>
        <end position="1370"/>
    </location>
</feature>
<feature type="domain" description="Reverse transcriptase" evidence="2">
    <location>
        <begin position="843"/>
        <end position="1058"/>
    </location>
</feature>
<dbReference type="GO" id="GO:0015074">
    <property type="term" value="P:DNA integration"/>
    <property type="evidence" value="ECO:0007669"/>
    <property type="project" value="InterPro"/>
</dbReference>
<feature type="compositionally biased region" description="Acidic residues" evidence="1">
    <location>
        <begin position="106"/>
        <end position="122"/>
    </location>
</feature>
<feature type="region of interest" description="Disordered" evidence="1">
    <location>
        <begin position="1"/>
        <end position="123"/>
    </location>
</feature>
<feature type="region of interest" description="Disordered" evidence="1">
    <location>
        <begin position="320"/>
        <end position="434"/>
    </location>
</feature>
<evidence type="ECO:0000259" key="3">
    <source>
        <dbReference type="PROSITE" id="PS50994"/>
    </source>
</evidence>
<evidence type="ECO:0000256" key="1">
    <source>
        <dbReference type="SAM" id="MobiDB-lite"/>
    </source>
</evidence>